<reference evidence="2" key="1">
    <citation type="submission" date="2025-08" db="UniProtKB">
        <authorList>
            <consortium name="RefSeq"/>
        </authorList>
    </citation>
    <scope>IDENTIFICATION</scope>
</reference>
<sequence>MTVATDKRSGATSPSWFLSRAGSTASVVRARRTAPEFQLTLKHDMELIKAQLCAQTKAFEALSHSITLLEQESRQQRSRIAQLEEELKYATCSSRGTAVEAVLQSRIQELWRAVAVEVQRLQASMNRKESSMENLSLEVLESKKILWEELEAVQAELQRIHQKL</sequence>
<feature type="non-terminal residue" evidence="2">
    <location>
        <position position="164"/>
    </location>
</feature>
<protein>
    <submittedName>
        <fullName evidence="2">Coiled-coil domain-containing protein 159</fullName>
    </submittedName>
</protein>
<dbReference type="PANTHER" id="PTHR34533">
    <property type="entry name" value="TRANSMEMBRANE PROTEIN CCDC163"/>
    <property type="match status" value="1"/>
</dbReference>
<dbReference type="PANTHER" id="PTHR34533:SF1">
    <property type="entry name" value="COILED-COIL DOMAIN-CONTAINING PROTEIN 159"/>
    <property type="match status" value="1"/>
</dbReference>
<keyword evidence="1" id="KW-1185">Reference proteome</keyword>
<organism evidence="1 2">
    <name type="scientific">Gekko japonicus</name>
    <name type="common">Schlegel's Japanese gecko</name>
    <dbReference type="NCBI Taxonomy" id="146911"/>
    <lineage>
        <taxon>Eukaryota</taxon>
        <taxon>Metazoa</taxon>
        <taxon>Chordata</taxon>
        <taxon>Craniata</taxon>
        <taxon>Vertebrata</taxon>
        <taxon>Euteleostomi</taxon>
        <taxon>Lepidosauria</taxon>
        <taxon>Squamata</taxon>
        <taxon>Bifurcata</taxon>
        <taxon>Gekkota</taxon>
        <taxon>Gekkonidae</taxon>
        <taxon>Gekkoninae</taxon>
        <taxon>Gekko</taxon>
    </lineage>
</organism>
<dbReference type="GeneID" id="107126280"/>
<proteinExistence type="predicted"/>
<evidence type="ECO:0000313" key="2">
    <source>
        <dbReference type="RefSeq" id="XP_015285313.1"/>
    </source>
</evidence>
<accession>A0ABM1LH75</accession>
<dbReference type="RefSeq" id="XP_015285313.1">
    <property type="nucleotide sequence ID" value="XM_015429827.1"/>
</dbReference>
<dbReference type="InterPro" id="IPR039284">
    <property type="entry name" value="CCDC159/163"/>
</dbReference>
<dbReference type="Proteomes" id="UP000694871">
    <property type="component" value="Unplaced"/>
</dbReference>
<evidence type="ECO:0000313" key="1">
    <source>
        <dbReference type="Proteomes" id="UP000694871"/>
    </source>
</evidence>
<name>A0ABM1LH75_GEKJA</name>
<gene>
    <name evidence="2" type="primary">CCDC159</name>
</gene>